<dbReference type="Proteomes" id="UP001152561">
    <property type="component" value="Unassembled WGS sequence"/>
</dbReference>
<organism evidence="1 2">
    <name type="scientific">Anisodus acutangulus</name>
    <dbReference type="NCBI Taxonomy" id="402998"/>
    <lineage>
        <taxon>Eukaryota</taxon>
        <taxon>Viridiplantae</taxon>
        <taxon>Streptophyta</taxon>
        <taxon>Embryophyta</taxon>
        <taxon>Tracheophyta</taxon>
        <taxon>Spermatophyta</taxon>
        <taxon>Magnoliopsida</taxon>
        <taxon>eudicotyledons</taxon>
        <taxon>Gunneridae</taxon>
        <taxon>Pentapetalae</taxon>
        <taxon>asterids</taxon>
        <taxon>lamiids</taxon>
        <taxon>Solanales</taxon>
        <taxon>Solanaceae</taxon>
        <taxon>Solanoideae</taxon>
        <taxon>Hyoscyameae</taxon>
        <taxon>Anisodus</taxon>
    </lineage>
</organism>
<dbReference type="EMBL" id="JAJAGQ010000006">
    <property type="protein sequence ID" value="KAJ8559381.1"/>
    <property type="molecule type" value="Genomic_DNA"/>
</dbReference>
<dbReference type="AlphaFoldDB" id="A0A9Q1RJN8"/>
<protein>
    <submittedName>
        <fullName evidence="1">Uncharacterized protein</fullName>
    </submittedName>
</protein>
<sequence>MKVICCIIPAEPHVKLTADSVPSLLFSFSSSTSHTHYLPVHPLSVLVDPALRNCLVFICSWLNTMAIPGTTVV</sequence>
<accession>A0A9Q1RJN8</accession>
<evidence type="ECO:0000313" key="2">
    <source>
        <dbReference type="Proteomes" id="UP001152561"/>
    </source>
</evidence>
<proteinExistence type="predicted"/>
<evidence type="ECO:0000313" key="1">
    <source>
        <dbReference type="EMBL" id="KAJ8559381.1"/>
    </source>
</evidence>
<keyword evidence="2" id="KW-1185">Reference proteome</keyword>
<name>A0A9Q1RJN8_9SOLA</name>
<gene>
    <name evidence="1" type="ORF">K7X08_003439</name>
</gene>
<comment type="caution">
    <text evidence="1">The sequence shown here is derived from an EMBL/GenBank/DDBJ whole genome shotgun (WGS) entry which is preliminary data.</text>
</comment>
<reference evidence="2" key="1">
    <citation type="journal article" date="2023" name="Proc. Natl. Acad. Sci. U.S.A.">
        <title>Genomic and structural basis for evolution of tropane alkaloid biosynthesis.</title>
        <authorList>
            <person name="Wanga Y.-J."/>
            <person name="Taina T."/>
            <person name="Yua J.-Y."/>
            <person name="Lia J."/>
            <person name="Xua B."/>
            <person name="Chenc J."/>
            <person name="D'Auriad J.C."/>
            <person name="Huanga J.-P."/>
            <person name="Huanga S.-X."/>
        </authorList>
    </citation>
    <scope>NUCLEOTIDE SEQUENCE [LARGE SCALE GENOMIC DNA]</scope>
    <source>
        <strain evidence="2">cv. KIB-2019</strain>
    </source>
</reference>